<dbReference type="RefSeq" id="WP_072937159.1">
    <property type="nucleotide sequence ID" value="NZ_CP070609.1"/>
</dbReference>
<dbReference type="InterPro" id="IPR032465">
    <property type="entry name" value="ACMSD"/>
</dbReference>
<proteinExistence type="predicted"/>
<evidence type="ECO:0000259" key="2">
    <source>
        <dbReference type="Pfam" id="PF04909"/>
    </source>
</evidence>
<name>A0A1H4XLT8_9NOCA</name>
<protein>
    <submittedName>
        <fullName evidence="3">Aminocarboxymuconate-semialdehyde decarboxylase</fullName>
    </submittedName>
</protein>
<accession>A0A1H4XLT8</accession>
<dbReference type="EMBL" id="FNSV01000005">
    <property type="protein sequence ID" value="SED06639.1"/>
    <property type="molecule type" value="Genomic_DNA"/>
</dbReference>
<dbReference type="GO" id="GO:0016787">
    <property type="term" value="F:hydrolase activity"/>
    <property type="evidence" value="ECO:0007669"/>
    <property type="project" value="InterPro"/>
</dbReference>
<feature type="domain" description="Amidohydrolase-related" evidence="2">
    <location>
        <begin position="7"/>
        <end position="333"/>
    </location>
</feature>
<dbReference type="GO" id="GO:0016831">
    <property type="term" value="F:carboxy-lyase activity"/>
    <property type="evidence" value="ECO:0007669"/>
    <property type="project" value="InterPro"/>
</dbReference>
<dbReference type="Pfam" id="PF04909">
    <property type="entry name" value="Amidohydro_2"/>
    <property type="match status" value="1"/>
</dbReference>
<dbReference type="SUPFAM" id="SSF51556">
    <property type="entry name" value="Metallo-dependent hydrolases"/>
    <property type="match status" value="1"/>
</dbReference>
<evidence type="ECO:0000313" key="3">
    <source>
        <dbReference type="EMBL" id="SED06639.1"/>
    </source>
</evidence>
<dbReference type="Gene3D" id="3.20.20.140">
    <property type="entry name" value="Metal-dependent hydrolases"/>
    <property type="match status" value="1"/>
</dbReference>
<gene>
    <name evidence="3" type="ORF">SAMN04490239_6658</name>
</gene>
<evidence type="ECO:0000313" key="4">
    <source>
        <dbReference type="Proteomes" id="UP000183561"/>
    </source>
</evidence>
<dbReference type="PANTHER" id="PTHR21240">
    <property type="entry name" value="2-AMINO-3-CARBOXYLMUCONATE-6-SEMIALDEHYDE DECARBOXYLASE"/>
    <property type="match status" value="1"/>
</dbReference>
<organism evidence="3 4">
    <name type="scientific">Rhodococcus koreensis</name>
    <dbReference type="NCBI Taxonomy" id="99653"/>
    <lineage>
        <taxon>Bacteria</taxon>
        <taxon>Bacillati</taxon>
        <taxon>Actinomycetota</taxon>
        <taxon>Actinomycetes</taxon>
        <taxon>Mycobacteriales</taxon>
        <taxon>Nocardiaceae</taxon>
        <taxon>Rhodococcus</taxon>
    </lineage>
</organism>
<reference evidence="4" key="1">
    <citation type="submission" date="2016-10" db="EMBL/GenBank/DDBJ databases">
        <authorList>
            <person name="Varghese N."/>
            <person name="Submissions S."/>
        </authorList>
    </citation>
    <scope>NUCLEOTIDE SEQUENCE [LARGE SCALE GENOMIC DNA]</scope>
    <source>
        <strain evidence="4">DSM 44498</strain>
    </source>
</reference>
<keyword evidence="4" id="KW-1185">Reference proteome</keyword>
<sequence>MVPPGTIDVHAHYFPRDAPPADVIAGFPRAPRLVLDSPAEGRLVRGSEDFRAVRRALWDVPARLEDMDRAGVGVQAISPVPVTLEYGAAPAPFAAYCRWINESTARAVEDGDGRLIGIGTVPLLSPRDCLSELHYLSTVLGLRAIEIGTRINGMELDDPALEYFFDAVDGLGLAVMVHPVDGGGGAVRRSGFTYDFGLGMPSDTALAATALVFGGVLDRHRRLRIAMVHGCGTFPWAYPRLRLGAHLAATHVPDDLDRLVSRLYADTLVFDPGLLPALVHRFGPNQILLGSDHPFIPGQPGDGLADLNSVAQHLPPGTVPRILRENALEFLGLASGALVTDHFSPIKEDHHGTHC</sequence>
<dbReference type="InterPro" id="IPR032466">
    <property type="entry name" value="Metal_Hydrolase"/>
</dbReference>
<keyword evidence="1" id="KW-0456">Lyase</keyword>
<dbReference type="OrthoDB" id="8673173at2"/>
<dbReference type="Proteomes" id="UP000183561">
    <property type="component" value="Unassembled WGS sequence"/>
</dbReference>
<dbReference type="GO" id="GO:0005829">
    <property type="term" value="C:cytosol"/>
    <property type="evidence" value="ECO:0007669"/>
    <property type="project" value="TreeGrafter"/>
</dbReference>
<dbReference type="PANTHER" id="PTHR21240:SF28">
    <property type="entry name" value="ISO-OROTATE DECARBOXYLASE (EUROFUNG)"/>
    <property type="match status" value="1"/>
</dbReference>
<evidence type="ECO:0000256" key="1">
    <source>
        <dbReference type="ARBA" id="ARBA00023239"/>
    </source>
</evidence>
<dbReference type="GO" id="GO:0019748">
    <property type="term" value="P:secondary metabolic process"/>
    <property type="evidence" value="ECO:0007669"/>
    <property type="project" value="TreeGrafter"/>
</dbReference>
<dbReference type="AlphaFoldDB" id="A0A1H4XLT8"/>
<dbReference type="InterPro" id="IPR006680">
    <property type="entry name" value="Amidohydro-rel"/>
</dbReference>